<evidence type="ECO:0000313" key="7">
    <source>
        <dbReference type="Proteomes" id="UP000290253"/>
    </source>
</evidence>
<name>A0A4Q1S9D3_9BACT</name>
<dbReference type="InterPro" id="IPR000792">
    <property type="entry name" value="Tscrpt_reg_LuxR_C"/>
</dbReference>
<dbReference type="PROSITE" id="PS50110">
    <property type="entry name" value="RESPONSE_REGULATORY"/>
    <property type="match status" value="1"/>
</dbReference>
<keyword evidence="1 3" id="KW-0597">Phosphoprotein</keyword>
<dbReference type="Gene3D" id="3.40.50.2300">
    <property type="match status" value="1"/>
</dbReference>
<dbReference type="GO" id="GO:0006355">
    <property type="term" value="P:regulation of DNA-templated transcription"/>
    <property type="evidence" value="ECO:0007669"/>
    <property type="project" value="InterPro"/>
</dbReference>
<dbReference type="InterPro" id="IPR001789">
    <property type="entry name" value="Sig_transdc_resp-reg_receiver"/>
</dbReference>
<accession>A0A4Q1S9D3</accession>
<dbReference type="CDD" id="cd17535">
    <property type="entry name" value="REC_NarL-like"/>
    <property type="match status" value="1"/>
</dbReference>
<dbReference type="PROSITE" id="PS00622">
    <property type="entry name" value="HTH_LUXR_1"/>
    <property type="match status" value="1"/>
</dbReference>
<dbReference type="SMART" id="SM00421">
    <property type="entry name" value="HTH_LUXR"/>
    <property type="match status" value="1"/>
</dbReference>
<reference evidence="6 7" key="1">
    <citation type="journal article" date="2016" name="Int. J. Syst. Evol. Microbiol.">
        <title>Acidipila dinghuensis sp. nov., an acidobacterium isolated from forest soil.</title>
        <authorList>
            <person name="Jiang Y.W."/>
            <person name="Wang J."/>
            <person name="Chen M.H."/>
            <person name="Lv Y.Y."/>
            <person name="Qiu L.H."/>
        </authorList>
    </citation>
    <scope>NUCLEOTIDE SEQUENCE [LARGE SCALE GENOMIC DNA]</scope>
    <source>
        <strain evidence="6 7">DHOF10</strain>
    </source>
</reference>
<dbReference type="OrthoDB" id="9779069at2"/>
<organism evidence="6 7">
    <name type="scientific">Silvibacterium dinghuense</name>
    <dbReference type="NCBI Taxonomy" id="1560006"/>
    <lineage>
        <taxon>Bacteria</taxon>
        <taxon>Pseudomonadati</taxon>
        <taxon>Acidobacteriota</taxon>
        <taxon>Terriglobia</taxon>
        <taxon>Terriglobales</taxon>
        <taxon>Acidobacteriaceae</taxon>
        <taxon>Silvibacterium</taxon>
    </lineage>
</organism>
<dbReference type="GO" id="GO:0000160">
    <property type="term" value="P:phosphorelay signal transduction system"/>
    <property type="evidence" value="ECO:0007669"/>
    <property type="project" value="InterPro"/>
</dbReference>
<evidence type="ECO:0000256" key="2">
    <source>
        <dbReference type="ARBA" id="ARBA00023125"/>
    </source>
</evidence>
<dbReference type="Proteomes" id="UP000290253">
    <property type="component" value="Unassembled WGS sequence"/>
</dbReference>
<keyword evidence="7" id="KW-1185">Reference proteome</keyword>
<dbReference type="RefSeq" id="WP_129209432.1">
    <property type="nucleotide sequence ID" value="NZ_BMGU01000002.1"/>
</dbReference>
<dbReference type="Pfam" id="PF00072">
    <property type="entry name" value="Response_reg"/>
    <property type="match status" value="1"/>
</dbReference>
<gene>
    <name evidence="6" type="ORF">ESZ00_16500</name>
</gene>
<dbReference type="SUPFAM" id="SSF46894">
    <property type="entry name" value="C-terminal effector domain of the bipartite response regulators"/>
    <property type="match status" value="1"/>
</dbReference>
<evidence type="ECO:0000256" key="1">
    <source>
        <dbReference type="ARBA" id="ARBA00022553"/>
    </source>
</evidence>
<evidence type="ECO:0000259" key="4">
    <source>
        <dbReference type="PROSITE" id="PS50043"/>
    </source>
</evidence>
<dbReference type="PRINTS" id="PR00038">
    <property type="entry name" value="HTHLUXR"/>
</dbReference>
<sequence length="213" mass="23631">MTTHADKKQIRLLLVDDHPIVRFGLSALLGMQEDFAVVAAASSGREALDILRQKTIDIVLVDLRMPGFSGIDTLEQIRTQAPRVQAIVLSSFEFDEEIYAAVKAGARGYLLKESPPEEIMSAIRSVFAGRQAFPERIAKRLSESRMTAGLSAREREVLELVAKGLTNKEVANTLQISQFTVRNHLNHITEKLEASDRTEAIFIAIHTGLITLH</sequence>
<dbReference type="InterPro" id="IPR039420">
    <property type="entry name" value="WalR-like"/>
</dbReference>
<dbReference type="SMART" id="SM00448">
    <property type="entry name" value="REC"/>
    <property type="match status" value="1"/>
</dbReference>
<proteinExistence type="predicted"/>
<dbReference type="InterPro" id="IPR058245">
    <property type="entry name" value="NreC/VraR/RcsB-like_REC"/>
</dbReference>
<evidence type="ECO:0000259" key="5">
    <source>
        <dbReference type="PROSITE" id="PS50110"/>
    </source>
</evidence>
<dbReference type="GO" id="GO:0003677">
    <property type="term" value="F:DNA binding"/>
    <property type="evidence" value="ECO:0007669"/>
    <property type="project" value="UniProtKB-KW"/>
</dbReference>
<dbReference type="AlphaFoldDB" id="A0A4Q1S9D3"/>
<feature type="domain" description="HTH luxR-type" evidence="4">
    <location>
        <begin position="143"/>
        <end position="208"/>
    </location>
</feature>
<dbReference type="InterPro" id="IPR016032">
    <property type="entry name" value="Sig_transdc_resp-reg_C-effctor"/>
</dbReference>
<evidence type="ECO:0000256" key="3">
    <source>
        <dbReference type="PROSITE-ProRule" id="PRU00169"/>
    </source>
</evidence>
<dbReference type="Pfam" id="PF00196">
    <property type="entry name" value="GerE"/>
    <property type="match status" value="1"/>
</dbReference>
<dbReference type="CDD" id="cd06170">
    <property type="entry name" value="LuxR_C_like"/>
    <property type="match status" value="1"/>
</dbReference>
<comment type="caution">
    <text evidence="6">The sequence shown here is derived from an EMBL/GenBank/DDBJ whole genome shotgun (WGS) entry which is preliminary data.</text>
</comment>
<dbReference type="PROSITE" id="PS50043">
    <property type="entry name" value="HTH_LUXR_2"/>
    <property type="match status" value="1"/>
</dbReference>
<protein>
    <submittedName>
        <fullName evidence="6">Response regulator transcription factor</fullName>
    </submittedName>
</protein>
<dbReference type="PANTHER" id="PTHR43214:SF43">
    <property type="entry name" value="TWO-COMPONENT RESPONSE REGULATOR"/>
    <property type="match status" value="1"/>
</dbReference>
<evidence type="ECO:0000313" key="6">
    <source>
        <dbReference type="EMBL" id="RXS93663.1"/>
    </source>
</evidence>
<dbReference type="InterPro" id="IPR011006">
    <property type="entry name" value="CheY-like_superfamily"/>
</dbReference>
<dbReference type="SUPFAM" id="SSF52172">
    <property type="entry name" value="CheY-like"/>
    <property type="match status" value="1"/>
</dbReference>
<feature type="modified residue" description="4-aspartylphosphate" evidence="3">
    <location>
        <position position="62"/>
    </location>
</feature>
<feature type="domain" description="Response regulatory" evidence="5">
    <location>
        <begin position="11"/>
        <end position="127"/>
    </location>
</feature>
<dbReference type="EMBL" id="SDMK01000004">
    <property type="protein sequence ID" value="RXS93663.1"/>
    <property type="molecule type" value="Genomic_DNA"/>
</dbReference>
<dbReference type="PANTHER" id="PTHR43214">
    <property type="entry name" value="TWO-COMPONENT RESPONSE REGULATOR"/>
    <property type="match status" value="1"/>
</dbReference>
<keyword evidence="2" id="KW-0238">DNA-binding</keyword>